<dbReference type="PROSITE" id="PS51729">
    <property type="entry name" value="GNAT_YJDJ"/>
    <property type="match status" value="1"/>
</dbReference>
<dbReference type="InterPro" id="IPR031165">
    <property type="entry name" value="GNAT_YJDJ"/>
</dbReference>
<evidence type="ECO:0000313" key="2">
    <source>
        <dbReference type="EMBL" id="KAH6832798.1"/>
    </source>
</evidence>
<dbReference type="PANTHER" id="PTHR31435:SF9">
    <property type="entry name" value="PROTEIN NATD1"/>
    <property type="match status" value="1"/>
</dbReference>
<dbReference type="AlphaFoldDB" id="A0AAD4JFC9"/>
<comment type="caution">
    <text evidence="2">The sequence shown here is derived from an EMBL/GenBank/DDBJ whole genome shotgun (WGS) entry which is preliminary data.</text>
</comment>
<gene>
    <name evidence="2" type="ORF">C2S53_006045</name>
</gene>
<proteinExistence type="predicted"/>
<evidence type="ECO:0000259" key="1">
    <source>
        <dbReference type="PROSITE" id="PS51729"/>
    </source>
</evidence>
<dbReference type="SUPFAM" id="SSF55729">
    <property type="entry name" value="Acyl-CoA N-acyltransferases (Nat)"/>
    <property type="match status" value="1"/>
</dbReference>
<evidence type="ECO:0000313" key="3">
    <source>
        <dbReference type="Proteomes" id="UP001190926"/>
    </source>
</evidence>
<dbReference type="InterPro" id="IPR045057">
    <property type="entry name" value="Gcn5-rel_NAT"/>
</dbReference>
<keyword evidence="3" id="KW-1185">Reference proteome</keyword>
<reference evidence="2 3" key="1">
    <citation type="journal article" date="2021" name="Nat. Commun.">
        <title>Incipient diploidization of the medicinal plant Perilla within 10,000 years.</title>
        <authorList>
            <person name="Zhang Y."/>
            <person name="Shen Q."/>
            <person name="Leng L."/>
            <person name="Zhang D."/>
            <person name="Chen S."/>
            <person name="Shi Y."/>
            <person name="Ning Z."/>
            <person name="Chen S."/>
        </authorList>
    </citation>
    <scope>NUCLEOTIDE SEQUENCE [LARGE SCALE GENOMIC DNA]</scope>
    <source>
        <strain evidence="3">cv. PC099</strain>
    </source>
</reference>
<dbReference type="PANTHER" id="PTHR31435">
    <property type="entry name" value="PROTEIN NATD1"/>
    <property type="match status" value="1"/>
</dbReference>
<sequence>MDITHTYVPPSKRGLGLAADLCAAAFSHAHHHSLSVIPTCSYVSDTFLPRNQNWNSIVHKEDVAKSSM</sequence>
<dbReference type="Proteomes" id="UP001190926">
    <property type="component" value="Unassembled WGS sequence"/>
</dbReference>
<dbReference type="EMBL" id="SDAM02000063">
    <property type="protein sequence ID" value="KAH6832798.1"/>
    <property type="molecule type" value="Genomic_DNA"/>
</dbReference>
<protein>
    <submittedName>
        <fullName evidence="2">Acyl-CoA N-acyltransferases superfamily protein</fullName>
    </submittedName>
</protein>
<dbReference type="Pfam" id="PF14542">
    <property type="entry name" value="Acetyltransf_CG"/>
    <property type="match status" value="1"/>
</dbReference>
<name>A0AAD4JFC9_PERFH</name>
<organism evidence="2 3">
    <name type="scientific">Perilla frutescens var. hirtella</name>
    <name type="common">Perilla citriodora</name>
    <name type="synonym">Perilla setoyensis</name>
    <dbReference type="NCBI Taxonomy" id="608512"/>
    <lineage>
        <taxon>Eukaryota</taxon>
        <taxon>Viridiplantae</taxon>
        <taxon>Streptophyta</taxon>
        <taxon>Embryophyta</taxon>
        <taxon>Tracheophyta</taxon>
        <taxon>Spermatophyta</taxon>
        <taxon>Magnoliopsida</taxon>
        <taxon>eudicotyledons</taxon>
        <taxon>Gunneridae</taxon>
        <taxon>Pentapetalae</taxon>
        <taxon>asterids</taxon>
        <taxon>lamiids</taxon>
        <taxon>Lamiales</taxon>
        <taxon>Lamiaceae</taxon>
        <taxon>Nepetoideae</taxon>
        <taxon>Elsholtzieae</taxon>
        <taxon>Perilla</taxon>
    </lineage>
</organism>
<dbReference type="InterPro" id="IPR016181">
    <property type="entry name" value="Acyl_CoA_acyltransferase"/>
</dbReference>
<dbReference type="Gene3D" id="3.40.630.30">
    <property type="match status" value="1"/>
</dbReference>
<feature type="domain" description="N-acetyltransferase" evidence="1">
    <location>
        <begin position="1"/>
        <end position="59"/>
    </location>
</feature>
<accession>A0AAD4JFC9</accession>